<evidence type="ECO:0000313" key="2">
    <source>
        <dbReference type="Proteomes" id="UP000509478"/>
    </source>
</evidence>
<dbReference type="OrthoDB" id="6105at2157"/>
<dbReference type="RefSeq" id="WP_179370754.1">
    <property type="nucleotide sequence ID" value="NZ_CP026995.1"/>
</dbReference>
<accession>A0A7D5R1V7</accession>
<evidence type="ECO:0000313" key="1">
    <source>
        <dbReference type="EMBL" id="QLH06896.1"/>
    </source>
</evidence>
<gene>
    <name evidence="1" type="ORF">C5F50_07275</name>
</gene>
<protein>
    <submittedName>
        <fullName evidence="1">Uncharacterized protein</fullName>
    </submittedName>
</protein>
<reference evidence="1 2" key="1">
    <citation type="submission" date="2018-02" db="EMBL/GenBank/DDBJ databases">
        <title>Complete genome of Nitrosopumilus ureaphilus PS0.</title>
        <authorList>
            <person name="Qin W."/>
            <person name="Zheng Y."/>
            <person name="Stahl D.A."/>
        </authorList>
    </citation>
    <scope>NUCLEOTIDE SEQUENCE [LARGE SCALE GENOMIC DNA]</scope>
    <source>
        <strain evidence="1 2">PS0</strain>
    </source>
</reference>
<dbReference type="GeneID" id="56067882"/>
<dbReference type="KEGG" id="nue:C5F50_07275"/>
<dbReference type="Proteomes" id="UP000509478">
    <property type="component" value="Chromosome"/>
</dbReference>
<sequence>MCYKQFIKIIFYDVNDFCIKEINCWNLDQKIKEKLSEESDLQNTTLNSLISQILAKHVERGTLYRDIGFMSIRKSLLKILFNQLSDSCIKQTSQTSCKEFFKETALYLYGNYDRNSVIKTLDSWFDVSNIPCRKIINEESTKIIVHHELGDKWTLYFETMIKSIFDELDIKSENFVKTTDSISFKIYK</sequence>
<organism evidence="1 2">
    <name type="scientific">Nitrosopumilus ureiphilus</name>
    <dbReference type="NCBI Taxonomy" id="1470067"/>
    <lineage>
        <taxon>Archaea</taxon>
        <taxon>Nitrososphaerota</taxon>
        <taxon>Nitrososphaeria</taxon>
        <taxon>Nitrosopumilales</taxon>
        <taxon>Nitrosopumilaceae</taxon>
        <taxon>Nitrosopumilus</taxon>
    </lineage>
</organism>
<proteinExistence type="predicted"/>
<name>A0A7D5R1V7_9ARCH</name>
<keyword evidence="2" id="KW-1185">Reference proteome</keyword>
<dbReference type="EMBL" id="CP026995">
    <property type="protein sequence ID" value="QLH06896.1"/>
    <property type="molecule type" value="Genomic_DNA"/>
</dbReference>
<dbReference type="AlphaFoldDB" id="A0A7D5R1V7"/>